<gene>
    <name evidence="1" type="ORF">D9758_016069</name>
</gene>
<dbReference type="InterPro" id="IPR036691">
    <property type="entry name" value="Endo/exonu/phosph_ase_sf"/>
</dbReference>
<evidence type="ECO:0008006" key="3">
    <source>
        <dbReference type="Google" id="ProtNLM"/>
    </source>
</evidence>
<dbReference type="EMBL" id="JAACJM010000269">
    <property type="protein sequence ID" value="KAF5334100.1"/>
    <property type="molecule type" value="Genomic_DNA"/>
</dbReference>
<dbReference type="SUPFAM" id="SSF56219">
    <property type="entry name" value="DNase I-like"/>
    <property type="match status" value="1"/>
</dbReference>
<dbReference type="Proteomes" id="UP000559256">
    <property type="component" value="Unassembled WGS sequence"/>
</dbReference>
<evidence type="ECO:0000313" key="1">
    <source>
        <dbReference type="EMBL" id="KAF5334100.1"/>
    </source>
</evidence>
<name>A0A8H5C2S2_9AGAR</name>
<dbReference type="OrthoDB" id="3261136at2759"/>
<keyword evidence="2" id="KW-1185">Reference proteome</keyword>
<comment type="caution">
    <text evidence="1">The sequence shown here is derived from an EMBL/GenBank/DDBJ whole genome shotgun (WGS) entry which is preliminary data.</text>
</comment>
<reference evidence="1 2" key="1">
    <citation type="journal article" date="2020" name="ISME J.">
        <title>Uncovering the hidden diversity of litter-decomposition mechanisms in mushroom-forming fungi.</title>
        <authorList>
            <person name="Floudas D."/>
            <person name="Bentzer J."/>
            <person name="Ahren D."/>
            <person name="Johansson T."/>
            <person name="Persson P."/>
            <person name="Tunlid A."/>
        </authorList>
    </citation>
    <scope>NUCLEOTIDE SEQUENCE [LARGE SCALE GENOMIC DNA]</scope>
    <source>
        <strain evidence="1 2">CBS 291.85</strain>
    </source>
</reference>
<evidence type="ECO:0000313" key="2">
    <source>
        <dbReference type="Proteomes" id="UP000559256"/>
    </source>
</evidence>
<accession>A0A8H5C2S2</accession>
<dbReference type="Gene3D" id="3.60.10.10">
    <property type="entry name" value="Endonuclease/exonuclease/phosphatase"/>
    <property type="match status" value="1"/>
</dbReference>
<organism evidence="1 2">
    <name type="scientific">Tetrapyrgos nigripes</name>
    <dbReference type="NCBI Taxonomy" id="182062"/>
    <lineage>
        <taxon>Eukaryota</taxon>
        <taxon>Fungi</taxon>
        <taxon>Dikarya</taxon>
        <taxon>Basidiomycota</taxon>
        <taxon>Agaricomycotina</taxon>
        <taxon>Agaricomycetes</taxon>
        <taxon>Agaricomycetidae</taxon>
        <taxon>Agaricales</taxon>
        <taxon>Marasmiineae</taxon>
        <taxon>Marasmiaceae</taxon>
        <taxon>Tetrapyrgos</taxon>
    </lineage>
</organism>
<dbReference type="AlphaFoldDB" id="A0A8H5C2S2"/>
<protein>
    <recommendedName>
        <fullName evidence="3">Endonuclease/exonuclease/phosphatase domain-containing protein</fullName>
    </recommendedName>
</protein>
<sequence>MLWCGDYNRHHPAWDDPNLTHLFTSSAIQDSLILICLLHRFGLIMILPLDTPTFKSNQNNWTCPDNVFLTSHSEDLVLSCDVAPELQPNGADHIPIITTLLLPTVHRNPTLRFNFRLTDDKKFSKHLAGELDKIPQPHQMDTVDEMERAALNLIEAVQQTIEAVVPKSSPCPLSRCWWTWKLSGMKKHLSHLNNEAYKFRALPGHQIHTELKDHKAKYRAQIFQTKEEHWKDFLESVNQDSIFAAAKYASTPSLDSDKATQVPTLEMRDRSGNIMKAETDEQKAKFFAETFFTPAPPHDP</sequence>
<proteinExistence type="predicted"/>